<dbReference type="RefSeq" id="WP_345336938.1">
    <property type="nucleotide sequence ID" value="NZ_BAABJZ010000102.1"/>
</dbReference>
<accession>A0ABP9FML2</accession>
<comment type="caution">
    <text evidence="1">The sequence shown here is derived from an EMBL/GenBank/DDBJ whole genome shotgun (WGS) entry which is preliminary data.</text>
</comment>
<protein>
    <submittedName>
        <fullName evidence="1">Uncharacterized protein</fullName>
    </submittedName>
</protein>
<reference evidence="2" key="1">
    <citation type="journal article" date="2019" name="Int. J. Syst. Evol. Microbiol.">
        <title>The Global Catalogue of Microorganisms (GCM) 10K type strain sequencing project: providing services to taxonomists for standard genome sequencing and annotation.</title>
        <authorList>
            <consortium name="The Broad Institute Genomics Platform"/>
            <consortium name="The Broad Institute Genome Sequencing Center for Infectious Disease"/>
            <person name="Wu L."/>
            <person name="Ma J."/>
        </authorList>
    </citation>
    <scope>NUCLEOTIDE SEQUENCE [LARGE SCALE GENOMIC DNA]</scope>
    <source>
        <strain evidence="2">JCM 18401</strain>
    </source>
</reference>
<name>A0ABP9FML2_9GAMM</name>
<dbReference type="EMBL" id="BAABJZ010000102">
    <property type="protein sequence ID" value="GAA4899687.1"/>
    <property type="molecule type" value="Genomic_DNA"/>
</dbReference>
<proteinExistence type="predicted"/>
<keyword evidence="2" id="KW-1185">Reference proteome</keyword>
<evidence type="ECO:0000313" key="2">
    <source>
        <dbReference type="Proteomes" id="UP001499988"/>
    </source>
</evidence>
<organism evidence="1 2">
    <name type="scientific">Ferrimonas pelagia</name>
    <dbReference type="NCBI Taxonomy" id="1177826"/>
    <lineage>
        <taxon>Bacteria</taxon>
        <taxon>Pseudomonadati</taxon>
        <taxon>Pseudomonadota</taxon>
        <taxon>Gammaproteobacteria</taxon>
        <taxon>Alteromonadales</taxon>
        <taxon>Ferrimonadaceae</taxon>
        <taxon>Ferrimonas</taxon>
    </lineage>
</organism>
<gene>
    <name evidence="1" type="ORF">GCM10023333_36690</name>
</gene>
<sequence>MAWYTATAGRNGSARAQQGQGALTLSQAEVRIAQAPPLCPDSYALKGNIDVVITVQGDNP</sequence>
<evidence type="ECO:0000313" key="1">
    <source>
        <dbReference type="EMBL" id="GAA4899687.1"/>
    </source>
</evidence>
<dbReference type="Proteomes" id="UP001499988">
    <property type="component" value="Unassembled WGS sequence"/>
</dbReference>